<sequence>IEYELNNITRGQQNEEENSDEEIQSDISESFEYSDYEEFDSEDEELKELPIHNRKDESVVDAQETELELQSIQETLQKLKQINWIEYIEMAVSQEMKNIYINESDEQTDQAIYELHKLWYNDKTERDFWVSSTYGTDPQRIASDFAFRLITTIASECPCERSISEARFALGLRRFTVKPLSLQHILQSHYIQKFVLNTI</sequence>
<comment type="caution">
    <text evidence="2">The sequence shown here is derived from an EMBL/GenBank/DDBJ whole genome shotgun (WGS) entry which is preliminary data.</text>
</comment>
<feature type="compositionally biased region" description="Polar residues" evidence="1">
    <location>
        <begin position="1"/>
        <end position="12"/>
    </location>
</feature>
<reference evidence="2 3" key="1">
    <citation type="submission" date="2019-03" db="EMBL/GenBank/DDBJ databases">
        <title>Single cell metagenomics reveals metabolic interactions within the superorganism composed of flagellate Streblomastix strix and complex community of Bacteroidetes bacteria on its surface.</title>
        <authorList>
            <person name="Treitli S.C."/>
            <person name="Kolisko M."/>
            <person name="Husnik F."/>
            <person name="Keeling P."/>
            <person name="Hampl V."/>
        </authorList>
    </citation>
    <scope>NUCLEOTIDE SEQUENCE [LARGE SCALE GENOMIC DNA]</scope>
    <source>
        <strain evidence="2">ST1C</strain>
    </source>
</reference>
<feature type="non-terminal residue" evidence="2">
    <location>
        <position position="1"/>
    </location>
</feature>
<protein>
    <submittedName>
        <fullName evidence="2">Uncharacterized protein</fullName>
    </submittedName>
</protein>
<dbReference type="Proteomes" id="UP000324800">
    <property type="component" value="Unassembled WGS sequence"/>
</dbReference>
<gene>
    <name evidence="2" type="ORF">EZS28_026687</name>
</gene>
<name>A0A5J4V6R1_9EUKA</name>
<accession>A0A5J4V6R1</accession>
<evidence type="ECO:0000313" key="3">
    <source>
        <dbReference type="Proteomes" id="UP000324800"/>
    </source>
</evidence>
<feature type="compositionally biased region" description="Acidic residues" evidence="1">
    <location>
        <begin position="14"/>
        <end position="24"/>
    </location>
</feature>
<organism evidence="2 3">
    <name type="scientific">Streblomastix strix</name>
    <dbReference type="NCBI Taxonomy" id="222440"/>
    <lineage>
        <taxon>Eukaryota</taxon>
        <taxon>Metamonada</taxon>
        <taxon>Preaxostyla</taxon>
        <taxon>Oxymonadida</taxon>
        <taxon>Streblomastigidae</taxon>
        <taxon>Streblomastix</taxon>
    </lineage>
</organism>
<dbReference type="AlphaFoldDB" id="A0A5J4V6R1"/>
<dbReference type="EMBL" id="SNRW01009584">
    <property type="protein sequence ID" value="KAA6377785.1"/>
    <property type="molecule type" value="Genomic_DNA"/>
</dbReference>
<evidence type="ECO:0000313" key="2">
    <source>
        <dbReference type="EMBL" id="KAA6377785.1"/>
    </source>
</evidence>
<feature type="region of interest" description="Disordered" evidence="1">
    <location>
        <begin position="1"/>
        <end position="24"/>
    </location>
</feature>
<evidence type="ECO:0000256" key="1">
    <source>
        <dbReference type="SAM" id="MobiDB-lite"/>
    </source>
</evidence>
<proteinExistence type="predicted"/>